<dbReference type="HOGENOM" id="CLU_114496_0_0_11"/>
<reference evidence="1 2" key="1">
    <citation type="submission" date="2013-08" db="EMBL/GenBank/DDBJ databases">
        <authorList>
            <person name="Weinstock G."/>
            <person name="Sodergren E."/>
            <person name="Wylie T."/>
            <person name="Fulton L."/>
            <person name="Fulton R."/>
            <person name="Fronick C."/>
            <person name="O'Laughlin M."/>
            <person name="Godfrey J."/>
            <person name="Miner T."/>
            <person name="Herter B."/>
            <person name="Appelbaum E."/>
            <person name="Cordes M."/>
            <person name="Lek S."/>
            <person name="Wollam A."/>
            <person name="Pepin K.H."/>
            <person name="Palsikar V.B."/>
            <person name="Mitreva M."/>
            <person name="Wilson R.K."/>
        </authorList>
    </citation>
    <scope>NUCLEOTIDE SEQUENCE [LARGE SCALE GENOMIC DNA]</scope>
    <source>
        <strain evidence="1 2">ATCC 14665</strain>
    </source>
</reference>
<organism evidence="1 2">
    <name type="scientific">Leifsonia aquatica ATCC 14665</name>
    <dbReference type="NCBI Taxonomy" id="1358026"/>
    <lineage>
        <taxon>Bacteria</taxon>
        <taxon>Bacillati</taxon>
        <taxon>Actinomycetota</taxon>
        <taxon>Actinomycetes</taxon>
        <taxon>Micrococcales</taxon>
        <taxon>Microbacteriaceae</taxon>
        <taxon>Leifsonia</taxon>
    </lineage>
</organism>
<dbReference type="Proteomes" id="UP000016605">
    <property type="component" value="Unassembled WGS sequence"/>
</dbReference>
<dbReference type="AlphaFoldDB" id="U2RXI1"/>
<dbReference type="EMBL" id="AWVQ01000037">
    <property type="protein sequence ID" value="ERK73234.1"/>
    <property type="molecule type" value="Genomic_DNA"/>
</dbReference>
<accession>U2RXI1</accession>
<gene>
    <name evidence="1" type="ORF">N136_00426</name>
</gene>
<dbReference type="PATRIC" id="fig|1358026.3.peg.367"/>
<sequence>MGYVAAGQLSGSYPDHIMEIRWIAEGRSVPNCGIDTQVLQAIVIAMHTFSNVGVSDINRKCTGQIEGAGIYSQHYAGGGGHAVDFYSLGGRASTGADANSLALIGILDPRMPFGSGLGQSNCRAQAGNEPRLRNFQDFYDTCNHLHINDPM</sequence>
<evidence type="ECO:0000313" key="1">
    <source>
        <dbReference type="EMBL" id="ERK73234.1"/>
    </source>
</evidence>
<evidence type="ECO:0000313" key="2">
    <source>
        <dbReference type="Proteomes" id="UP000016605"/>
    </source>
</evidence>
<comment type="caution">
    <text evidence="1">The sequence shown here is derived from an EMBL/GenBank/DDBJ whole genome shotgun (WGS) entry which is preliminary data.</text>
</comment>
<protein>
    <submittedName>
        <fullName evidence="1">Uncharacterized protein</fullName>
    </submittedName>
</protein>
<name>U2RXI1_LEIAQ</name>
<proteinExistence type="predicted"/>